<proteinExistence type="predicted"/>
<dbReference type="PANTHER" id="PTHR43708">
    <property type="entry name" value="CONSERVED EXPRESSED OXIDOREDUCTASE (EUROFUNG)"/>
    <property type="match status" value="1"/>
</dbReference>
<evidence type="ECO:0000259" key="1">
    <source>
        <dbReference type="Pfam" id="PF01408"/>
    </source>
</evidence>
<dbReference type="PANTHER" id="PTHR43708:SF8">
    <property type="entry name" value="OXIDOREDUCTASE"/>
    <property type="match status" value="1"/>
</dbReference>
<dbReference type="Gene3D" id="3.30.360.10">
    <property type="entry name" value="Dihydrodipicolinate Reductase, domain 2"/>
    <property type="match status" value="1"/>
</dbReference>
<organism evidence="3 4">
    <name type="scientific">Heyndrickxia vini</name>
    <dbReference type="NCBI Taxonomy" id="1476025"/>
    <lineage>
        <taxon>Bacteria</taxon>
        <taxon>Bacillati</taxon>
        <taxon>Bacillota</taxon>
        <taxon>Bacilli</taxon>
        <taxon>Bacillales</taxon>
        <taxon>Bacillaceae</taxon>
        <taxon>Heyndrickxia</taxon>
    </lineage>
</organism>
<dbReference type="InterPro" id="IPR000683">
    <property type="entry name" value="Gfo/Idh/MocA-like_OxRdtase_N"/>
</dbReference>
<evidence type="ECO:0000313" key="4">
    <source>
        <dbReference type="Proteomes" id="UP000595691"/>
    </source>
</evidence>
<dbReference type="SUPFAM" id="SSF55347">
    <property type="entry name" value="Glyceraldehyde-3-phosphate dehydrogenase-like, C-terminal domain"/>
    <property type="match status" value="1"/>
</dbReference>
<dbReference type="InterPro" id="IPR051317">
    <property type="entry name" value="Gfo/Idh/MocA_oxidoreduct"/>
</dbReference>
<dbReference type="Gene3D" id="3.40.50.720">
    <property type="entry name" value="NAD(P)-binding Rossmann-like Domain"/>
    <property type="match status" value="1"/>
</dbReference>
<sequence length="339" mass="38860">MRVGIIGGGFGLNVQAPIIQTHPMMKLTAICTMKRHQLPNGIFSGKNIPTHYRNWKEMLDYEELDLLFISSLPPYHFNMVKTALIKGINVVCEKPFTMNRHESNELVELTNHFPAKVMIDYEWRFLPIRQKMKELFLNNIGGLIHFDYHISSAQYDHLQSTKRGWMAQKQQFGGMLGAIGSHMIDCMRWIVGDEIEKINGFVHTHVSEGAGEFRDADDAFFIHGKMKNNSTFSLQLLSGVNHGFGSQLRIFGNSGTIVLMNDHTLKYGKGSKPLEEIHILQQGQIPFHLTTEVKAYYPAFYPFLEKVYEYITFDKLDRDLPTIQDGHENQVILDKILAN</sequence>
<gene>
    <name evidence="3" type="ORF">I5776_11730</name>
</gene>
<dbReference type="InterPro" id="IPR055170">
    <property type="entry name" value="GFO_IDH_MocA-like_dom"/>
</dbReference>
<reference evidence="3 4" key="1">
    <citation type="submission" date="2020-11" db="EMBL/GenBank/DDBJ databases">
        <title>Taxonomic evaluation of the Bacillus sporothermodurans group of bacteria based on whole genome sequences.</title>
        <authorList>
            <person name="Fiedler G."/>
            <person name="Herbstmann A.-D."/>
            <person name="Doll E."/>
            <person name="Wenning M."/>
            <person name="Brinks E."/>
            <person name="Kabisch J."/>
            <person name="Breitenwieser F."/>
            <person name="Lappann M."/>
            <person name="Boehnlein C."/>
            <person name="Franz C."/>
        </authorList>
    </citation>
    <scope>NUCLEOTIDE SEQUENCE [LARGE SCALE GENOMIC DNA]</scope>
    <source>
        <strain evidence="3 4">JCM 19841</strain>
    </source>
</reference>
<dbReference type="Proteomes" id="UP000595691">
    <property type="component" value="Chromosome"/>
</dbReference>
<dbReference type="RefSeq" id="WP_202776597.1">
    <property type="nucleotide sequence ID" value="NZ_CP065425.1"/>
</dbReference>
<dbReference type="SUPFAM" id="SSF51735">
    <property type="entry name" value="NAD(P)-binding Rossmann-fold domains"/>
    <property type="match status" value="1"/>
</dbReference>
<evidence type="ECO:0000313" key="3">
    <source>
        <dbReference type="EMBL" id="QQZ07764.1"/>
    </source>
</evidence>
<dbReference type="Pfam" id="PF22725">
    <property type="entry name" value="GFO_IDH_MocA_C3"/>
    <property type="match status" value="1"/>
</dbReference>
<feature type="domain" description="Gfo/Idh/MocA-like oxidoreductase N-terminal" evidence="1">
    <location>
        <begin position="1"/>
        <end position="119"/>
    </location>
</feature>
<dbReference type="EMBL" id="CP065425">
    <property type="protein sequence ID" value="QQZ07764.1"/>
    <property type="molecule type" value="Genomic_DNA"/>
</dbReference>
<protein>
    <submittedName>
        <fullName evidence="3">Gfo/Idh/MocA family oxidoreductase</fullName>
    </submittedName>
</protein>
<dbReference type="Pfam" id="PF01408">
    <property type="entry name" value="GFO_IDH_MocA"/>
    <property type="match status" value="1"/>
</dbReference>
<accession>A0ABX7DW86</accession>
<keyword evidence="4" id="KW-1185">Reference proteome</keyword>
<evidence type="ECO:0000259" key="2">
    <source>
        <dbReference type="Pfam" id="PF22725"/>
    </source>
</evidence>
<dbReference type="InterPro" id="IPR036291">
    <property type="entry name" value="NAD(P)-bd_dom_sf"/>
</dbReference>
<feature type="domain" description="GFO/IDH/MocA-like oxidoreductase" evidence="2">
    <location>
        <begin position="139"/>
        <end position="258"/>
    </location>
</feature>
<name>A0ABX7DW86_9BACI</name>